<organism evidence="19 20">
    <name type="scientific">Pseudodonghicola xiamenensis</name>
    <dbReference type="NCBI Taxonomy" id="337702"/>
    <lineage>
        <taxon>Bacteria</taxon>
        <taxon>Pseudomonadati</taxon>
        <taxon>Pseudomonadota</taxon>
        <taxon>Alphaproteobacteria</taxon>
        <taxon>Rhodobacterales</taxon>
        <taxon>Paracoccaceae</taxon>
        <taxon>Pseudodonghicola</taxon>
    </lineage>
</organism>
<evidence type="ECO:0000256" key="5">
    <source>
        <dbReference type="ARBA" id="ARBA00022692"/>
    </source>
</evidence>
<comment type="caution">
    <text evidence="19">The sequence shown here is derived from an EMBL/GenBank/DDBJ whole genome shotgun (WGS) entry which is preliminary data.</text>
</comment>
<dbReference type="PANTHER" id="PTHR39188:SF3">
    <property type="entry name" value="STAGE IV SPORULATION PROTEIN FB"/>
    <property type="match status" value="1"/>
</dbReference>
<dbReference type="CDD" id="cd06164">
    <property type="entry name" value="S2P-M50_SpoIVFB_CBS"/>
    <property type="match status" value="1"/>
</dbReference>
<feature type="active site" evidence="15">
    <location>
        <position position="59"/>
    </location>
</feature>
<reference evidence="19" key="1">
    <citation type="journal article" date="2014" name="Int. J. Syst. Evol. Microbiol.">
        <title>Complete genome sequence of Corynebacterium casei LMG S-19264T (=DSM 44701T), isolated from a smear-ripened cheese.</title>
        <authorList>
            <consortium name="US DOE Joint Genome Institute (JGI-PGF)"/>
            <person name="Walter F."/>
            <person name="Albersmeier A."/>
            <person name="Kalinowski J."/>
            <person name="Ruckert C."/>
        </authorList>
    </citation>
    <scope>NUCLEOTIDE SEQUENCE</scope>
    <source>
        <strain evidence="19">CGMCC 1.7081</strain>
    </source>
</reference>
<dbReference type="RefSeq" id="WP_028092118.1">
    <property type="nucleotide sequence ID" value="NZ_BNAP01000001.1"/>
</dbReference>
<dbReference type="AlphaFoldDB" id="A0A8J3H2S1"/>
<keyword evidence="8 14" id="KW-0378">Hydrolase</keyword>
<name>A0A8J3H2S1_9RHOB</name>
<dbReference type="PANTHER" id="PTHR39188">
    <property type="entry name" value="MEMBRANE-ASSOCIATED ZINC METALLOPROTEASE M50B"/>
    <property type="match status" value="1"/>
</dbReference>
<keyword evidence="3" id="KW-1003">Cell membrane</keyword>
<evidence type="ECO:0000256" key="10">
    <source>
        <dbReference type="ARBA" id="ARBA00022989"/>
    </source>
</evidence>
<comment type="caution">
    <text evidence="14">Lacks conserved residue(s) required for the propagation of feature annotation.</text>
</comment>
<keyword evidence="6 14" id="KW-0479">Metal-binding</keyword>
<dbReference type="Pfam" id="PF00571">
    <property type="entry name" value="CBS"/>
    <property type="match status" value="2"/>
</dbReference>
<proteinExistence type="inferred from homology"/>
<feature type="transmembrane region" description="Helical" evidence="14">
    <location>
        <begin position="45"/>
        <end position="64"/>
    </location>
</feature>
<dbReference type="InterPro" id="IPR046342">
    <property type="entry name" value="CBS_dom_sf"/>
</dbReference>
<evidence type="ECO:0000256" key="3">
    <source>
        <dbReference type="ARBA" id="ARBA00022475"/>
    </source>
</evidence>
<reference evidence="19" key="2">
    <citation type="submission" date="2020-09" db="EMBL/GenBank/DDBJ databases">
        <authorList>
            <person name="Sun Q."/>
            <person name="Zhou Y."/>
        </authorList>
    </citation>
    <scope>NUCLEOTIDE SEQUENCE</scope>
    <source>
        <strain evidence="19">CGMCC 1.7081</strain>
    </source>
</reference>
<evidence type="ECO:0000256" key="17">
    <source>
        <dbReference type="PROSITE-ProRule" id="PRU00703"/>
    </source>
</evidence>
<evidence type="ECO:0000256" key="8">
    <source>
        <dbReference type="ARBA" id="ARBA00022801"/>
    </source>
</evidence>
<dbReference type="InterPro" id="IPR008915">
    <property type="entry name" value="Peptidase_M50"/>
</dbReference>
<feature type="transmembrane region" description="Helical" evidence="14">
    <location>
        <begin position="137"/>
        <end position="157"/>
    </location>
</feature>
<dbReference type="SUPFAM" id="SSF54631">
    <property type="entry name" value="CBS-domain pair"/>
    <property type="match status" value="1"/>
</dbReference>
<keyword evidence="13 14" id="KW-0472">Membrane</keyword>
<protein>
    <recommendedName>
        <fullName evidence="14">Zinc metalloprotease</fullName>
    </recommendedName>
</protein>
<dbReference type="InterPro" id="IPR016483">
    <property type="entry name" value="UCP006404_Pept_M50_CBS"/>
</dbReference>
<accession>A0A8J3H2S1</accession>
<dbReference type="PIRSF" id="PIRSF006404">
    <property type="entry name" value="UCP006404_Pept_M50_CBS"/>
    <property type="match status" value="1"/>
</dbReference>
<evidence type="ECO:0000256" key="6">
    <source>
        <dbReference type="ARBA" id="ARBA00022723"/>
    </source>
</evidence>
<sequence length="356" mass="38148">MSWSFSIGRLFGSDLRIHVTFFLLLAWIGYAAYAQGGWPAAVDNVLFVVALFACVVAHEFGHALTARRYGIRTPSITLLPIGGMAQLEKMPEKPAQEIAVALAGPAVNIAIWAILMALGATNTLNLTEEFSGSGASFLGRLAALNLFLALFNLIPAFPMDGGRVFRALLSLGMDRVKATQAAATAGQIVAFLFGFWGLSTGNPILVLIAVFIFMAASAESQDVEMRSVARKLRARDAMITSYESLTPEDTLDGAASALIRTTQHEFPVIDTQGGFQGFLTRNALFAALAHEHPRTQPVAEIMVKDIPSLPLNAGLDKVLDALHQGAPAIVVIDAKGHMLGYITNENVGELMVLRGR</sequence>
<dbReference type="GO" id="GO:0046872">
    <property type="term" value="F:metal ion binding"/>
    <property type="evidence" value="ECO:0007669"/>
    <property type="project" value="UniProtKB-UniRule"/>
</dbReference>
<feature type="binding site" evidence="16">
    <location>
        <position position="62"/>
    </location>
    <ligand>
        <name>Zn(2+)</name>
        <dbReference type="ChEBI" id="CHEBI:29105"/>
        <note>catalytic</note>
    </ligand>
</feature>
<evidence type="ECO:0000256" key="1">
    <source>
        <dbReference type="ARBA" id="ARBA00004651"/>
    </source>
</evidence>
<dbReference type="EMBL" id="BNAP01000001">
    <property type="protein sequence ID" value="GHG80516.1"/>
    <property type="molecule type" value="Genomic_DNA"/>
</dbReference>
<comment type="cofactor">
    <cofactor evidence="14 16">
        <name>Zn(2+)</name>
        <dbReference type="ChEBI" id="CHEBI:29105"/>
    </cofactor>
    <text evidence="14 16">Binds 1 zinc ion per subunit.</text>
</comment>
<evidence type="ECO:0000256" key="11">
    <source>
        <dbReference type="ARBA" id="ARBA00023049"/>
    </source>
</evidence>
<evidence type="ECO:0000256" key="14">
    <source>
        <dbReference type="PIRNR" id="PIRNR006404"/>
    </source>
</evidence>
<dbReference type="Proteomes" id="UP000611500">
    <property type="component" value="Unassembled WGS sequence"/>
</dbReference>
<evidence type="ECO:0000259" key="18">
    <source>
        <dbReference type="PROSITE" id="PS51371"/>
    </source>
</evidence>
<evidence type="ECO:0000256" key="4">
    <source>
        <dbReference type="ARBA" id="ARBA00022670"/>
    </source>
</evidence>
<dbReference type="GO" id="GO:0008237">
    <property type="term" value="F:metallopeptidase activity"/>
    <property type="evidence" value="ECO:0007669"/>
    <property type="project" value="UniProtKB-UniRule"/>
</dbReference>
<comment type="similarity">
    <text evidence="2 14">Belongs to the peptidase M50B family.</text>
</comment>
<evidence type="ECO:0000313" key="20">
    <source>
        <dbReference type="Proteomes" id="UP000611500"/>
    </source>
</evidence>
<dbReference type="GO" id="GO:0006508">
    <property type="term" value="P:proteolysis"/>
    <property type="evidence" value="ECO:0007669"/>
    <property type="project" value="UniProtKB-KW"/>
</dbReference>
<dbReference type="Pfam" id="PF02163">
    <property type="entry name" value="Peptidase_M50"/>
    <property type="match status" value="2"/>
</dbReference>
<evidence type="ECO:0000256" key="13">
    <source>
        <dbReference type="ARBA" id="ARBA00023136"/>
    </source>
</evidence>
<evidence type="ECO:0000256" key="12">
    <source>
        <dbReference type="ARBA" id="ARBA00023122"/>
    </source>
</evidence>
<dbReference type="Gene3D" id="3.10.580.10">
    <property type="entry name" value="CBS-domain"/>
    <property type="match status" value="1"/>
</dbReference>
<feature type="domain" description="CBS" evidence="18">
    <location>
        <begin position="302"/>
        <end position="356"/>
    </location>
</feature>
<evidence type="ECO:0000313" key="19">
    <source>
        <dbReference type="EMBL" id="GHG80516.1"/>
    </source>
</evidence>
<feature type="transmembrane region" description="Helical" evidence="14">
    <location>
        <begin position="98"/>
        <end position="117"/>
    </location>
</feature>
<evidence type="ECO:0000256" key="15">
    <source>
        <dbReference type="PIRSR" id="PIRSR006404-1"/>
    </source>
</evidence>
<evidence type="ECO:0000256" key="7">
    <source>
        <dbReference type="ARBA" id="ARBA00022737"/>
    </source>
</evidence>
<keyword evidence="10 14" id="KW-1133">Transmembrane helix</keyword>
<keyword evidence="12 17" id="KW-0129">CBS domain</keyword>
<gene>
    <name evidence="19" type="ORF">GCM10010961_03730</name>
</gene>
<dbReference type="InterPro" id="IPR000644">
    <property type="entry name" value="CBS_dom"/>
</dbReference>
<keyword evidence="9 14" id="KW-0862">Zinc</keyword>
<keyword evidence="7" id="KW-0677">Repeat</keyword>
<feature type="domain" description="CBS" evidence="18">
    <location>
        <begin position="238"/>
        <end position="294"/>
    </location>
</feature>
<keyword evidence="11 14" id="KW-0482">Metalloprotease</keyword>
<evidence type="ECO:0000256" key="16">
    <source>
        <dbReference type="PIRSR" id="PIRSR006404-2"/>
    </source>
</evidence>
<comment type="subcellular location">
    <subcellularLocation>
        <location evidence="1">Cell membrane</location>
        <topology evidence="1">Multi-pass membrane protein</topology>
    </subcellularLocation>
</comment>
<feature type="binding site" evidence="16">
    <location>
        <position position="160"/>
    </location>
    <ligand>
        <name>Zn(2+)</name>
        <dbReference type="ChEBI" id="CHEBI:29105"/>
        <note>catalytic</note>
    </ligand>
</feature>
<feature type="transmembrane region" description="Helical" evidence="14">
    <location>
        <begin position="15"/>
        <end position="33"/>
    </location>
</feature>
<evidence type="ECO:0000256" key="9">
    <source>
        <dbReference type="ARBA" id="ARBA00022833"/>
    </source>
</evidence>
<keyword evidence="5 14" id="KW-0812">Transmembrane</keyword>
<feature type="binding site" evidence="16">
    <location>
        <position position="58"/>
    </location>
    <ligand>
        <name>Zn(2+)</name>
        <dbReference type="ChEBI" id="CHEBI:29105"/>
        <note>catalytic</note>
    </ligand>
</feature>
<dbReference type="PROSITE" id="PS51371">
    <property type="entry name" value="CBS"/>
    <property type="match status" value="2"/>
</dbReference>
<dbReference type="GO" id="GO:0005886">
    <property type="term" value="C:plasma membrane"/>
    <property type="evidence" value="ECO:0007669"/>
    <property type="project" value="UniProtKB-SubCell"/>
</dbReference>
<keyword evidence="20" id="KW-1185">Reference proteome</keyword>
<keyword evidence="4 14" id="KW-0645">Protease</keyword>
<evidence type="ECO:0000256" key="2">
    <source>
        <dbReference type="ARBA" id="ARBA00007931"/>
    </source>
</evidence>